<keyword evidence="12 18" id="KW-0521">NADP</keyword>
<reference evidence="21" key="1">
    <citation type="submission" date="2017-06" db="EMBL/GenBank/DDBJ databases">
        <authorList>
            <person name="Varghese N."/>
            <person name="Submissions S."/>
        </authorList>
    </citation>
    <scope>NUCLEOTIDE SEQUENCE [LARGE SCALE GENOMIC DNA]</scope>
    <source>
        <strain evidence="21">DSM 27993</strain>
    </source>
</reference>
<feature type="domain" description="6-phosphogluconate dehydrogenase C-terminal" evidence="19">
    <location>
        <begin position="350"/>
        <end position="631"/>
    </location>
</feature>
<evidence type="ECO:0000256" key="5">
    <source>
        <dbReference type="ARBA" id="ARBA00008420"/>
    </source>
</evidence>
<comment type="pathway">
    <text evidence="3 18">Carbohydrate degradation; pentose phosphate pathway; D-ribulose 5-phosphate from D-glucose 6-phosphate (oxidative stage): step 3/3.</text>
</comment>
<evidence type="ECO:0000256" key="2">
    <source>
        <dbReference type="ARBA" id="ARBA00004761"/>
    </source>
</evidence>
<dbReference type="InterPro" id="IPR006001">
    <property type="entry name" value="Therm_gnt_kin"/>
</dbReference>
<dbReference type="Gene3D" id="3.40.50.300">
    <property type="entry name" value="P-loop containing nucleotide triphosphate hydrolases"/>
    <property type="match status" value="1"/>
</dbReference>
<dbReference type="InterPro" id="IPR006114">
    <property type="entry name" value="6PGDH_C"/>
</dbReference>
<dbReference type="NCBIfam" id="TIGR01313">
    <property type="entry name" value="therm_gnt_kin"/>
    <property type="match status" value="1"/>
</dbReference>
<dbReference type="InterPro" id="IPR027417">
    <property type="entry name" value="P-loop_NTPase"/>
</dbReference>
<dbReference type="PROSITE" id="PS00461">
    <property type="entry name" value="6PGD"/>
    <property type="match status" value="1"/>
</dbReference>
<dbReference type="Pfam" id="PF00393">
    <property type="entry name" value="6PGD"/>
    <property type="match status" value="1"/>
</dbReference>
<dbReference type="AlphaFoldDB" id="A0A238VHE7"/>
<dbReference type="GO" id="GO:0050661">
    <property type="term" value="F:NADP binding"/>
    <property type="evidence" value="ECO:0007669"/>
    <property type="project" value="InterPro"/>
</dbReference>
<comment type="pathway">
    <text evidence="2">Carbohydrate acid metabolism.</text>
</comment>
<dbReference type="Pfam" id="PF03446">
    <property type="entry name" value="NAD_binding_2"/>
    <property type="match status" value="1"/>
</dbReference>
<evidence type="ECO:0000256" key="10">
    <source>
        <dbReference type="ARBA" id="ARBA00022777"/>
    </source>
</evidence>
<dbReference type="GO" id="GO:0046316">
    <property type="term" value="F:gluconokinase activity"/>
    <property type="evidence" value="ECO:0007669"/>
    <property type="project" value="UniProtKB-EC"/>
</dbReference>
<proteinExistence type="inferred from homology"/>
<evidence type="ECO:0000256" key="4">
    <source>
        <dbReference type="ARBA" id="ARBA00008419"/>
    </source>
</evidence>
<dbReference type="EMBL" id="FZNX01000001">
    <property type="protein sequence ID" value="SNR32929.1"/>
    <property type="molecule type" value="Genomic_DNA"/>
</dbReference>
<keyword evidence="8" id="KW-0808">Transferase</keyword>
<dbReference type="InterPro" id="IPR006184">
    <property type="entry name" value="6PGdom_BS"/>
</dbReference>
<gene>
    <name evidence="20" type="ORF">SAMN04488111_0388</name>
</gene>
<sequence length="631" mass="70437">MILSENNVFFVMGVSGVGKSTIGNLLSKELGIPFFDGDDFHPKENILKMSKGEPLNDEDRFGWLATLNKLAKDQLKENSCVIVCSALKNKYREILSNGVENNTKWIHLVGSYELISERMKQRSNHFMPTGLLKSQKDILENPVNAINVNISLTPLEIVEVIKKELNPKSEFGLFGLGVMGKSLSRNLASKNIKLSIFNRHVDGIEEDVAINFKNEFEELATTKAFDNVEQFVNSLQQPRKIMLMVNAGKTTDIVIESLIPYLSDGDILIDGGNSNYNETKIRLDYLLSKNIHLIGTGVSGGEEGALKGPSIMPSGDKEVYKTVAPFLNAIAAKDANNLPCCTYVGKEGSGHFVKMVHNGIEYVEMQLLAEVVNILKLSGNNYDEIADILESWKSAADSYLLEITVKILRKKEGSDWLVEKIMDKAGNKGTGNWTTIATAELGIPSTLIPAALFARYSSFYKEDRVKLNRIYDDGNTSSLNLTTEDILKAYQFARIINHFQGINLISEASIKYEWELNLSEIARIWTNGCIIKSNLMVELVAVLKETSNLLGYEKFVQKIKKLKPSTNKVVSQCVLNEMAIPCLSESVNFFNGHTIANSPANIIQAQRDYFGAHTYQRIDDPSGEFYHTNWK</sequence>
<keyword evidence="21" id="KW-1185">Reference proteome</keyword>
<keyword evidence="13 18" id="KW-0560">Oxidoreductase</keyword>
<evidence type="ECO:0000256" key="14">
    <source>
        <dbReference type="ARBA" id="ARBA00023064"/>
    </source>
</evidence>
<name>A0A238VHE7_9FLAO</name>
<evidence type="ECO:0000259" key="19">
    <source>
        <dbReference type="SMART" id="SM01350"/>
    </source>
</evidence>
<dbReference type="GO" id="GO:0004616">
    <property type="term" value="F:phosphogluconate dehydrogenase (decarboxylating) activity"/>
    <property type="evidence" value="ECO:0007669"/>
    <property type="project" value="UniProtKB-EC"/>
</dbReference>
<organism evidence="20 21">
    <name type="scientific">Lutibacter flavus</name>
    <dbReference type="NCBI Taxonomy" id="691689"/>
    <lineage>
        <taxon>Bacteria</taxon>
        <taxon>Pseudomonadati</taxon>
        <taxon>Bacteroidota</taxon>
        <taxon>Flavobacteriia</taxon>
        <taxon>Flavobacteriales</taxon>
        <taxon>Flavobacteriaceae</taxon>
        <taxon>Lutibacter</taxon>
    </lineage>
</organism>
<dbReference type="UniPathway" id="UPA00115">
    <property type="reaction ID" value="UER00410"/>
</dbReference>
<evidence type="ECO:0000256" key="12">
    <source>
        <dbReference type="ARBA" id="ARBA00022857"/>
    </source>
</evidence>
<comment type="function">
    <text evidence="1">Catalyzes the oxidative decarboxylation of 6-phosphogluconate to ribulose 5-phosphate and CO(2), with concomitant reduction of NADP to NADPH.</text>
</comment>
<dbReference type="SUPFAM" id="SSF48179">
    <property type="entry name" value="6-phosphogluconate dehydrogenase C-terminal domain-like"/>
    <property type="match status" value="1"/>
</dbReference>
<keyword evidence="14 18" id="KW-0311">Gluconate utilization</keyword>
<dbReference type="FunFam" id="3.40.50.300:FF:000522">
    <property type="entry name" value="Gluconokinase"/>
    <property type="match status" value="1"/>
</dbReference>
<dbReference type="NCBIfam" id="NF006765">
    <property type="entry name" value="PRK09287.1"/>
    <property type="match status" value="1"/>
</dbReference>
<dbReference type="Gene3D" id="1.10.1040.10">
    <property type="entry name" value="N-(1-d-carboxylethyl)-l-norvaline Dehydrogenase, domain 2"/>
    <property type="match status" value="1"/>
</dbReference>
<evidence type="ECO:0000256" key="18">
    <source>
        <dbReference type="RuleBase" id="RU000485"/>
    </source>
</evidence>
<evidence type="ECO:0000256" key="8">
    <source>
        <dbReference type="ARBA" id="ARBA00022679"/>
    </source>
</evidence>
<dbReference type="Pfam" id="PF01202">
    <property type="entry name" value="SKI"/>
    <property type="match status" value="1"/>
</dbReference>
<keyword evidence="15 18" id="KW-0570">Pentose shunt</keyword>
<dbReference type="SUPFAM" id="SSF52540">
    <property type="entry name" value="P-loop containing nucleoside triphosphate hydrolases"/>
    <property type="match status" value="1"/>
</dbReference>
<comment type="similarity">
    <text evidence="5">Belongs to the gluconokinase GntK/GntV family.</text>
</comment>
<dbReference type="InterPro" id="IPR013328">
    <property type="entry name" value="6PGD_dom2"/>
</dbReference>
<dbReference type="InterPro" id="IPR006115">
    <property type="entry name" value="6PGDH_NADP-bd"/>
</dbReference>
<evidence type="ECO:0000313" key="20">
    <source>
        <dbReference type="EMBL" id="SNR32929.1"/>
    </source>
</evidence>
<evidence type="ECO:0000256" key="15">
    <source>
        <dbReference type="ARBA" id="ARBA00023126"/>
    </source>
</evidence>
<comment type="catalytic activity">
    <reaction evidence="16">
        <text>D-gluconate + ATP = 6-phospho-D-gluconate + ADP + H(+)</text>
        <dbReference type="Rhea" id="RHEA:19433"/>
        <dbReference type="ChEBI" id="CHEBI:15378"/>
        <dbReference type="ChEBI" id="CHEBI:18391"/>
        <dbReference type="ChEBI" id="CHEBI:30616"/>
        <dbReference type="ChEBI" id="CHEBI:58759"/>
        <dbReference type="ChEBI" id="CHEBI:456216"/>
        <dbReference type="EC" id="2.7.1.12"/>
    </reaction>
</comment>
<dbReference type="PANTHER" id="PTHR11811">
    <property type="entry name" value="6-PHOSPHOGLUCONATE DEHYDROGENASE"/>
    <property type="match status" value="1"/>
</dbReference>
<dbReference type="SUPFAM" id="SSF51735">
    <property type="entry name" value="NAD(P)-binding Rossmann-fold domains"/>
    <property type="match status" value="1"/>
</dbReference>
<dbReference type="RefSeq" id="WP_245856734.1">
    <property type="nucleotide sequence ID" value="NZ_FZNX01000001.1"/>
</dbReference>
<dbReference type="InterPro" id="IPR036291">
    <property type="entry name" value="NAD(P)-bd_dom_sf"/>
</dbReference>
<keyword evidence="11" id="KW-0067">ATP-binding</keyword>
<dbReference type="InterPro" id="IPR006183">
    <property type="entry name" value="Pgluconate_DH"/>
</dbReference>
<dbReference type="GO" id="GO:0019521">
    <property type="term" value="P:D-gluconate metabolic process"/>
    <property type="evidence" value="ECO:0007669"/>
    <property type="project" value="UniProtKB-KW"/>
</dbReference>
<keyword evidence="10" id="KW-0418">Kinase</keyword>
<dbReference type="InterPro" id="IPR031322">
    <property type="entry name" value="Shikimate/glucono_kinase"/>
</dbReference>
<dbReference type="NCBIfam" id="TIGR00873">
    <property type="entry name" value="gnd"/>
    <property type="match status" value="1"/>
</dbReference>
<dbReference type="InterPro" id="IPR006113">
    <property type="entry name" value="6PGDH_Gnd/GntZ"/>
</dbReference>
<evidence type="ECO:0000256" key="7">
    <source>
        <dbReference type="ARBA" id="ARBA00018193"/>
    </source>
</evidence>
<evidence type="ECO:0000313" key="21">
    <source>
        <dbReference type="Proteomes" id="UP000198412"/>
    </source>
</evidence>
<dbReference type="PRINTS" id="PR00076">
    <property type="entry name" value="6PGDHDRGNASE"/>
</dbReference>
<evidence type="ECO:0000256" key="6">
    <source>
        <dbReference type="ARBA" id="ARBA00011738"/>
    </source>
</evidence>
<dbReference type="GO" id="GO:0005524">
    <property type="term" value="F:ATP binding"/>
    <property type="evidence" value="ECO:0007669"/>
    <property type="project" value="UniProtKB-KW"/>
</dbReference>
<comment type="catalytic activity">
    <reaction evidence="17 18">
        <text>6-phospho-D-gluconate + NADP(+) = D-ribulose 5-phosphate + CO2 + NADPH</text>
        <dbReference type="Rhea" id="RHEA:10116"/>
        <dbReference type="ChEBI" id="CHEBI:16526"/>
        <dbReference type="ChEBI" id="CHEBI:57783"/>
        <dbReference type="ChEBI" id="CHEBI:58121"/>
        <dbReference type="ChEBI" id="CHEBI:58349"/>
        <dbReference type="ChEBI" id="CHEBI:58759"/>
        <dbReference type="EC" id="1.1.1.44"/>
    </reaction>
</comment>
<dbReference type="GO" id="GO:0006098">
    <property type="term" value="P:pentose-phosphate shunt"/>
    <property type="evidence" value="ECO:0007669"/>
    <property type="project" value="UniProtKB-UniPathway"/>
</dbReference>
<evidence type="ECO:0000256" key="11">
    <source>
        <dbReference type="ARBA" id="ARBA00022840"/>
    </source>
</evidence>
<dbReference type="CDD" id="cd02021">
    <property type="entry name" value="GntK"/>
    <property type="match status" value="1"/>
</dbReference>
<keyword evidence="9" id="KW-0547">Nucleotide-binding</keyword>
<dbReference type="Proteomes" id="UP000198412">
    <property type="component" value="Unassembled WGS sequence"/>
</dbReference>
<evidence type="ECO:0000256" key="3">
    <source>
        <dbReference type="ARBA" id="ARBA00004874"/>
    </source>
</evidence>
<dbReference type="SMART" id="SM01350">
    <property type="entry name" value="6PGD"/>
    <property type="match status" value="1"/>
</dbReference>
<evidence type="ECO:0000256" key="13">
    <source>
        <dbReference type="ARBA" id="ARBA00023002"/>
    </source>
</evidence>
<protein>
    <recommendedName>
        <fullName evidence="7 18">6-phosphogluconate dehydrogenase, decarboxylating</fullName>
        <ecNumber evidence="18">1.1.1.44</ecNumber>
    </recommendedName>
</protein>
<dbReference type="EC" id="1.1.1.44" evidence="18"/>
<accession>A0A238VHE7</accession>
<evidence type="ECO:0000256" key="17">
    <source>
        <dbReference type="ARBA" id="ARBA00048640"/>
    </source>
</evidence>
<evidence type="ECO:0000256" key="16">
    <source>
        <dbReference type="ARBA" id="ARBA00048090"/>
    </source>
</evidence>
<comment type="similarity">
    <text evidence="4 18">Belongs to the 6-phosphogluconate dehydrogenase family.</text>
</comment>
<dbReference type="Gene3D" id="3.40.50.720">
    <property type="entry name" value="NAD(P)-binding Rossmann-like Domain"/>
    <property type="match status" value="1"/>
</dbReference>
<comment type="subunit">
    <text evidence="6">Homodimer.</text>
</comment>
<dbReference type="Gene3D" id="1.20.5.320">
    <property type="entry name" value="6-Phosphogluconate Dehydrogenase, domain 3"/>
    <property type="match status" value="1"/>
</dbReference>
<dbReference type="FunFam" id="1.10.1040.10:FF:000032">
    <property type="entry name" value="6-phosphogluconate dehydrogenase, decarboxylating"/>
    <property type="match status" value="1"/>
</dbReference>
<evidence type="ECO:0000256" key="9">
    <source>
        <dbReference type="ARBA" id="ARBA00022741"/>
    </source>
</evidence>
<dbReference type="InterPro" id="IPR008927">
    <property type="entry name" value="6-PGluconate_DH-like_C_sf"/>
</dbReference>
<evidence type="ECO:0000256" key="1">
    <source>
        <dbReference type="ARBA" id="ARBA00002526"/>
    </source>
</evidence>